<accession>A0ABN8MX15</accession>
<keyword evidence="7" id="KW-1185">Reference proteome</keyword>
<dbReference type="EMBL" id="CALNXK010000003">
    <property type="protein sequence ID" value="CAH3034890.1"/>
    <property type="molecule type" value="Genomic_DNA"/>
</dbReference>
<dbReference type="PANTHER" id="PTHR24104">
    <property type="entry name" value="E3 UBIQUITIN-PROTEIN LIGASE NHLRC1-RELATED"/>
    <property type="match status" value="1"/>
</dbReference>
<protein>
    <recommendedName>
        <fullName evidence="5">B box-type domain-containing protein</fullName>
    </recommendedName>
</protein>
<evidence type="ECO:0000259" key="5">
    <source>
        <dbReference type="PROSITE" id="PS50119"/>
    </source>
</evidence>
<dbReference type="InterPro" id="IPR001258">
    <property type="entry name" value="NHL_repeat"/>
</dbReference>
<dbReference type="InterPro" id="IPR000315">
    <property type="entry name" value="Znf_B-box"/>
</dbReference>
<comment type="caution">
    <text evidence="6">The sequence shown here is derived from an EMBL/GenBank/DDBJ whole genome shotgun (WGS) entry which is preliminary data.</text>
</comment>
<dbReference type="Pfam" id="PF01436">
    <property type="entry name" value="NHL"/>
    <property type="match status" value="1"/>
</dbReference>
<keyword evidence="4" id="KW-0175">Coiled coil</keyword>
<organism evidence="6 7">
    <name type="scientific">Porites lobata</name>
    <dbReference type="NCBI Taxonomy" id="104759"/>
    <lineage>
        <taxon>Eukaryota</taxon>
        <taxon>Metazoa</taxon>
        <taxon>Cnidaria</taxon>
        <taxon>Anthozoa</taxon>
        <taxon>Hexacorallia</taxon>
        <taxon>Scleractinia</taxon>
        <taxon>Fungiina</taxon>
        <taxon>Poritidae</taxon>
        <taxon>Porites</taxon>
    </lineage>
</organism>
<dbReference type="SUPFAM" id="SSF57845">
    <property type="entry name" value="B-box zinc-binding domain"/>
    <property type="match status" value="1"/>
</dbReference>
<dbReference type="Gene3D" id="3.30.160.60">
    <property type="entry name" value="Classic Zinc Finger"/>
    <property type="match status" value="1"/>
</dbReference>
<keyword evidence="2" id="KW-0479">Metal-binding</keyword>
<dbReference type="Gene3D" id="2.120.10.30">
    <property type="entry name" value="TolB, C-terminal domain"/>
    <property type="match status" value="2"/>
</dbReference>
<feature type="domain" description="B box-type" evidence="5">
    <location>
        <begin position="259"/>
        <end position="302"/>
    </location>
</feature>
<dbReference type="InterPro" id="IPR011042">
    <property type="entry name" value="6-blade_b-propeller_TolB-like"/>
</dbReference>
<evidence type="ECO:0000256" key="2">
    <source>
        <dbReference type="PROSITE-ProRule" id="PRU00024"/>
    </source>
</evidence>
<evidence type="ECO:0000313" key="6">
    <source>
        <dbReference type="EMBL" id="CAH3034890.1"/>
    </source>
</evidence>
<dbReference type="PROSITE" id="PS51125">
    <property type="entry name" value="NHL"/>
    <property type="match status" value="1"/>
</dbReference>
<dbReference type="Pfam" id="PF18738">
    <property type="entry name" value="HEPN_DZIP3"/>
    <property type="match status" value="1"/>
</dbReference>
<dbReference type="Pfam" id="PF00643">
    <property type="entry name" value="zf-B_box"/>
    <property type="match status" value="1"/>
</dbReference>
<name>A0ABN8MX15_9CNID</name>
<dbReference type="CDD" id="cd05819">
    <property type="entry name" value="NHL"/>
    <property type="match status" value="1"/>
</dbReference>
<dbReference type="CDD" id="cd19756">
    <property type="entry name" value="Bbox2"/>
    <property type="match status" value="1"/>
</dbReference>
<feature type="coiled-coil region" evidence="4">
    <location>
        <begin position="339"/>
        <end position="373"/>
    </location>
</feature>
<dbReference type="SUPFAM" id="SSF63829">
    <property type="entry name" value="Calcium-dependent phosphotriesterase"/>
    <property type="match status" value="1"/>
</dbReference>
<sequence length="752" mass="84563">MACAAPAAPSTKETTNYARLCRLLVELGTQTLKDTFDSIHAPATLHAVLAGNITTLQSLRGRRIINPTQWGKLFPTIPSSVSSASFDITLLMVLLRNICGLVAPTTGIRPGWDVLPGPTDSNREADIARIKYFRNTVYAHAEHASVDDATFKSHWQSIRESLERLGGGEYRAAIDRLETECMDPDAEQHYIELLEQWKKDEDNVKDKLEEKNVRPRGQGIILYSLQSGTRSFTDGSPPSKKQLGCLLDLKTLKSSEKKFRSITCKEKYHENEPVEYFCEDCKVCICHKCGMTVHNQHNKKDIQHATEDIKSQMEKIVKKIKVKAVSVEAKVKEQTNLKLKTQEEICSAEKEMIKAVEEKIRLLNKHRADVKTKLSEILEAQVEEHDTRIKHFQMVATQIKKFAGNGEDLLKQEIIGPEILETECHVVFTVLEKLLNDEEMEIYKPKCVTYCDNNKQERLFGQLVGFHPYPSTSVCEENLPTASLSFPFEGSPIQSKVVVSLGPNRIIKVRHKGSIAVSEKTGYIAVAESYKHRVHLFDSEWKFLRTIGDKGTGKEIMDQPISVAFTSSGNILVVQSPSLQKKQLSVFTERGHYITDISKYVLRPRSVSVRKDGNLLVCDQCDVKVLSSDGTKLLQTIKAPCCDESPCFAVYHQGMFFVSYAKLHCVKTFSDEGQFLYEIGCKGTGDGQLRMPQGLAIDKLNNLVVCDSDNKRLQFFSLEGKFLNSVTDEDSRPRRLGSVTVVKNGDLLFCDL</sequence>
<evidence type="ECO:0000256" key="1">
    <source>
        <dbReference type="ARBA" id="ARBA00022737"/>
    </source>
</evidence>
<keyword evidence="1" id="KW-0677">Repeat</keyword>
<evidence type="ECO:0000256" key="4">
    <source>
        <dbReference type="SAM" id="Coils"/>
    </source>
</evidence>
<dbReference type="PROSITE" id="PS50119">
    <property type="entry name" value="ZF_BBOX"/>
    <property type="match status" value="1"/>
</dbReference>
<reference evidence="6 7" key="1">
    <citation type="submission" date="2022-05" db="EMBL/GenBank/DDBJ databases">
        <authorList>
            <consortium name="Genoscope - CEA"/>
            <person name="William W."/>
        </authorList>
    </citation>
    <scope>NUCLEOTIDE SEQUENCE [LARGE SCALE GENOMIC DNA]</scope>
</reference>
<keyword evidence="2" id="KW-0863">Zinc-finger</keyword>
<dbReference type="InterPro" id="IPR050952">
    <property type="entry name" value="TRIM-NHL_E3_ligases"/>
</dbReference>
<dbReference type="PANTHER" id="PTHR24104:SF47">
    <property type="entry name" value="E3 UBIQUITIN-PROTEIN LIGASE NHLRC1"/>
    <property type="match status" value="1"/>
</dbReference>
<feature type="repeat" description="NHL" evidence="3">
    <location>
        <begin position="676"/>
        <end position="719"/>
    </location>
</feature>
<evidence type="ECO:0000256" key="3">
    <source>
        <dbReference type="PROSITE-ProRule" id="PRU00504"/>
    </source>
</evidence>
<keyword evidence="2" id="KW-0862">Zinc</keyword>
<evidence type="ECO:0000313" key="7">
    <source>
        <dbReference type="Proteomes" id="UP001159405"/>
    </source>
</evidence>
<proteinExistence type="predicted"/>
<gene>
    <name evidence="6" type="ORF">PLOB_00024781</name>
</gene>
<dbReference type="Proteomes" id="UP001159405">
    <property type="component" value="Unassembled WGS sequence"/>
</dbReference>
<dbReference type="InterPro" id="IPR041249">
    <property type="entry name" value="HEPN_DZIP3"/>
</dbReference>